<keyword evidence="2" id="KW-1185">Reference proteome</keyword>
<dbReference type="AlphaFoldDB" id="A0A9P8QA14"/>
<dbReference type="EMBL" id="JAEUBG010001794">
    <property type="protein sequence ID" value="KAH3685782.1"/>
    <property type="molecule type" value="Genomic_DNA"/>
</dbReference>
<gene>
    <name evidence="1" type="ORF">WICPIJ_003245</name>
</gene>
<proteinExistence type="predicted"/>
<reference evidence="1" key="1">
    <citation type="journal article" date="2021" name="Open Biol.">
        <title>Shared evolutionary footprints suggest mitochondrial oxidative damage underlies multiple complex I losses in fungi.</title>
        <authorList>
            <person name="Schikora-Tamarit M.A."/>
            <person name="Marcet-Houben M."/>
            <person name="Nosek J."/>
            <person name="Gabaldon T."/>
        </authorList>
    </citation>
    <scope>NUCLEOTIDE SEQUENCE</scope>
    <source>
        <strain evidence="1">CBS2887</strain>
    </source>
</reference>
<reference evidence="1" key="2">
    <citation type="submission" date="2021-01" db="EMBL/GenBank/DDBJ databases">
        <authorList>
            <person name="Schikora-Tamarit M.A."/>
        </authorList>
    </citation>
    <scope>NUCLEOTIDE SEQUENCE</scope>
    <source>
        <strain evidence="1">CBS2887</strain>
    </source>
</reference>
<sequence length="104" mass="11515">MEISLVRFPGKFCIADINKPAACFKETRGSSLSLFLLIFNAFERPIRASTSSGLLLKDESNDERAIRYCWMASAQLPIVFHVSLISDDGEYSTALALGINLLDI</sequence>
<organism evidence="1 2">
    <name type="scientific">Wickerhamomyces pijperi</name>
    <name type="common">Yeast</name>
    <name type="synonym">Pichia pijperi</name>
    <dbReference type="NCBI Taxonomy" id="599730"/>
    <lineage>
        <taxon>Eukaryota</taxon>
        <taxon>Fungi</taxon>
        <taxon>Dikarya</taxon>
        <taxon>Ascomycota</taxon>
        <taxon>Saccharomycotina</taxon>
        <taxon>Saccharomycetes</taxon>
        <taxon>Phaffomycetales</taxon>
        <taxon>Wickerhamomycetaceae</taxon>
        <taxon>Wickerhamomyces</taxon>
    </lineage>
</organism>
<comment type="caution">
    <text evidence="1">The sequence shown here is derived from an EMBL/GenBank/DDBJ whole genome shotgun (WGS) entry which is preliminary data.</text>
</comment>
<evidence type="ECO:0000313" key="2">
    <source>
        <dbReference type="Proteomes" id="UP000774326"/>
    </source>
</evidence>
<name>A0A9P8QA14_WICPI</name>
<accession>A0A9P8QA14</accession>
<protein>
    <submittedName>
        <fullName evidence="1">Uncharacterized protein</fullName>
    </submittedName>
</protein>
<dbReference type="Proteomes" id="UP000774326">
    <property type="component" value="Unassembled WGS sequence"/>
</dbReference>
<evidence type="ECO:0000313" key="1">
    <source>
        <dbReference type="EMBL" id="KAH3685782.1"/>
    </source>
</evidence>